<evidence type="ECO:0000313" key="3">
    <source>
        <dbReference type="Proteomes" id="UP000609064"/>
    </source>
</evidence>
<gene>
    <name evidence="2" type="ORF">GCM10011514_34710</name>
</gene>
<dbReference type="AlphaFoldDB" id="A0A916YYJ9"/>
<proteinExistence type="predicted"/>
<dbReference type="RefSeq" id="WP_188767755.1">
    <property type="nucleotide sequence ID" value="NZ_BMKK01000007.1"/>
</dbReference>
<reference evidence="2" key="2">
    <citation type="submission" date="2020-09" db="EMBL/GenBank/DDBJ databases">
        <authorList>
            <person name="Sun Q."/>
            <person name="Zhou Y."/>
        </authorList>
    </citation>
    <scope>NUCLEOTIDE SEQUENCE</scope>
    <source>
        <strain evidence="2">CGMCC 1.15958</strain>
    </source>
</reference>
<protein>
    <recommendedName>
        <fullName evidence="1">SusE outer membrane protein domain-containing protein</fullName>
    </recommendedName>
</protein>
<sequence length="439" mass="47160">MKTFNKLFLFGLAILFAWGCEKEEERAILSTGAAPVVTLSSKSVVLNKDNATKEALTISWAADYGFSAAATNTILIDKKGGNFSKASSITAGSDLKKTFTTAELNGILLGLGLAPGTPADIDIKITATMGASTVLSSTVSSLTATPYLDKLDLSSTWGVVGSATTNGWDGPDMPFYKTEVPNVFVAYVTLKDGEIKIRENNNWAVNYGGTNGVLKKDGDNIAVKAGTYKITFNPVALTYKVEKYSWGIVGSAYNNWGATPDAPLNYDPSVDLWTGIVTLIDGEFKIRKDNDWGVNYGGSNGVLKEGGDNIAAKKGTYLITVDFKKMKYTITKYAPWGIVGDATATGWGDKPDQKFSYDLSTETWYLNNVVLKDGQIKFRLNDDWGVNYGSANSTEPDPIAASGALKDGGKNFGVKAGTWNFVLDVKDPAKPTYKATKVK</sequence>
<evidence type="ECO:0000259" key="1">
    <source>
        <dbReference type="Pfam" id="PF14292"/>
    </source>
</evidence>
<keyword evidence="3" id="KW-1185">Reference proteome</keyword>
<organism evidence="2 3">
    <name type="scientific">Emticicia aquatilis</name>
    <dbReference type="NCBI Taxonomy" id="1537369"/>
    <lineage>
        <taxon>Bacteria</taxon>
        <taxon>Pseudomonadati</taxon>
        <taxon>Bacteroidota</taxon>
        <taxon>Cytophagia</taxon>
        <taxon>Cytophagales</taxon>
        <taxon>Leadbetterellaceae</taxon>
        <taxon>Emticicia</taxon>
    </lineage>
</organism>
<name>A0A916YYJ9_9BACT</name>
<dbReference type="CDD" id="cd12956">
    <property type="entry name" value="CBM_SusE-F_like"/>
    <property type="match status" value="3"/>
</dbReference>
<reference evidence="2" key="1">
    <citation type="journal article" date="2014" name="Int. J. Syst. Evol. Microbiol.">
        <title>Complete genome sequence of Corynebacterium casei LMG S-19264T (=DSM 44701T), isolated from a smear-ripened cheese.</title>
        <authorList>
            <consortium name="US DOE Joint Genome Institute (JGI-PGF)"/>
            <person name="Walter F."/>
            <person name="Albersmeier A."/>
            <person name="Kalinowski J."/>
            <person name="Ruckert C."/>
        </authorList>
    </citation>
    <scope>NUCLEOTIDE SEQUENCE</scope>
    <source>
        <strain evidence="2">CGMCC 1.15958</strain>
    </source>
</reference>
<accession>A0A916YYJ9</accession>
<dbReference type="InterPro" id="IPR025970">
    <property type="entry name" value="SusE"/>
</dbReference>
<feature type="domain" description="SusE outer membrane protein" evidence="1">
    <location>
        <begin position="22"/>
        <end position="125"/>
    </location>
</feature>
<dbReference type="Pfam" id="PF14292">
    <property type="entry name" value="SusE"/>
    <property type="match status" value="1"/>
</dbReference>
<evidence type="ECO:0000313" key="2">
    <source>
        <dbReference type="EMBL" id="GGD67697.1"/>
    </source>
</evidence>
<dbReference type="Proteomes" id="UP000609064">
    <property type="component" value="Unassembled WGS sequence"/>
</dbReference>
<dbReference type="Gene3D" id="2.60.40.3620">
    <property type="match status" value="3"/>
</dbReference>
<dbReference type="EMBL" id="BMKK01000007">
    <property type="protein sequence ID" value="GGD67697.1"/>
    <property type="molecule type" value="Genomic_DNA"/>
</dbReference>
<comment type="caution">
    <text evidence="2">The sequence shown here is derived from an EMBL/GenBank/DDBJ whole genome shotgun (WGS) entry which is preliminary data.</text>
</comment>